<dbReference type="NCBIfam" id="TIGR04183">
    <property type="entry name" value="Por_Secre_tail"/>
    <property type="match status" value="1"/>
</dbReference>
<name>A0A382W426_9ZZZZ</name>
<sequence>EIYEKMYFGLKNRSREIGAGSELAVALRKIIDQLRMQSIPTVTKLLNNYPNPFNPETWIPFQLAEPQEVSIAIYDLKGRKVRGLDLGYKKAGYYLSRAKAAYWDGRSDWGELIASGIYFYRIKAGNFSGQKRLIILK</sequence>
<gene>
    <name evidence="1" type="ORF">METZ01_LOCUS405899</name>
</gene>
<proteinExistence type="predicted"/>
<evidence type="ECO:0000313" key="1">
    <source>
        <dbReference type="EMBL" id="SVD53045.1"/>
    </source>
</evidence>
<reference evidence="1" key="1">
    <citation type="submission" date="2018-05" db="EMBL/GenBank/DDBJ databases">
        <authorList>
            <person name="Lanie J.A."/>
            <person name="Ng W.-L."/>
            <person name="Kazmierczak K.M."/>
            <person name="Andrzejewski T.M."/>
            <person name="Davidsen T.M."/>
            <person name="Wayne K.J."/>
            <person name="Tettelin H."/>
            <person name="Glass J.I."/>
            <person name="Rusch D."/>
            <person name="Podicherti R."/>
            <person name="Tsui H.-C.T."/>
            <person name="Winkler M.E."/>
        </authorList>
    </citation>
    <scope>NUCLEOTIDE SEQUENCE</scope>
</reference>
<organism evidence="1">
    <name type="scientific">marine metagenome</name>
    <dbReference type="NCBI Taxonomy" id="408172"/>
    <lineage>
        <taxon>unclassified sequences</taxon>
        <taxon>metagenomes</taxon>
        <taxon>ecological metagenomes</taxon>
    </lineage>
</organism>
<dbReference type="EMBL" id="UINC01156560">
    <property type="protein sequence ID" value="SVD53045.1"/>
    <property type="molecule type" value="Genomic_DNA"/>
</dbReference>
<protein>
    <submittedName>
        <fullName evidence="1">Uncharacterized protein</fullName>
    </submittedName>
</protein>
<feature type="non-terminal residue" evidence="1">
    <location>
        <position position="1"/>
    </location>
</feature>
<dbReference type="AlphaFoldDB" id="A0A382W426"/>
<dbReference type="Gene3D" id="2.60.40.4070">
    <property type="match status" value="1"/>
</dbReference>
<dbReference type="InterPro" id="IPR026444">
    <property type="entry name" value="Secre_tail"/>
</dbReference>
<accession>A0A382W426</accession>